<dbReference type="PANTHER" id="PTHR21237:SF23">
    <property type="entry name" value="GRPE PROTEIN HOMOLOG, MITOCHONDRIAL"/>
    <property type="match status" value="1"/>
</dbReference>
<dbReference type="SUPFAM" id="SSF51064">
    <property type="entry name" value="Head domain of nucleotide exchange factor GrpE"/>
    <property type="match status" value="1"/>
</dbReference>
<feature type="compositionally biased region" description="Basic and acidic residues" evidence="6">
    <location>
        <begin position="1"/>
        <end position="20"/>
    </location>
</feature>
<dbReference type="PRINTS" id="PR00773">
    <property type="entry name" value="GRPEPROTEIN"/>
</dbReference>
<dbReference type="SUPFAM" id="SSF58014">
    <property type="entry name" value="Coiled-coil domain of nucleotide exchange factor GrpE"/>
    <property type="match status" value="1"/>
</dbReference>
<dbReference type="PANTHER" id="PTHR21237">
    <property type="entry name" value="GRPE PROTEIN"/>
    <property type="match status" value="1"/>
</dbReference>
<keyword evidence="3" id="KW-0963">Cytoplasm</keyword>
<feature type="region of interest" description="Disordered" evidence="6">
    <location>
        <begin position="1"/>
        <end position="97"/>
    </location>
</feature>
<comment type="caution">
    <text evidence="7">The sequence shown here is derived from an EMBL/GenBank/DDBJ whole genome shotgun (WGS) entry which is preliminary data.</text>
</comment>
<comment type="subunit">
    <text evidence="3">Homodimer.</text>
</comment>
<evidence type="ECO:0000256" key="3">
    <source>
        <dbReference type="HAMAP-Rule" id="MF_01151"/>
    </source>
</evidence>
<dbReference type="InterPro" id="IPR013805">
    <property type="entry name" value="GrpE_CC"/>
</dbReference>
<dbReference type="RefSeq" id="WP_313272283.1">
    <property type="nucleotide sequence ID" value="NZ_JASXSX010000001.1"/>
</dbReference>
<accession>A0ABU3I9F5</accession>
<dbReference type="EMBL" id="JASXSX010000001">
    <property type="protein sequence ID" value="MDT3767006.1"/>
    <property type="molecule type" value="Genomic_DNA"/>
</dbReference>
<reference evidence="7 8" key="1">
    <citation type="submission" date="2023-06" db="EMBL/GenBank/DDBJ databases">
        <title>Draft genome sequence of Gleimia hominis type strain CCUG 57540T.</title>
        <authorList>
            <person name="Salva-Serra F."/>
            <person name="Cardew S."/>
            <person name="Jensie Markopoulos S."/>
            <person name="Ohlen M."/>
            <person name="Inganas E."/>
            <person name="Svensson-Stadler L."/>
            <person name="Moore E.R.B."/>
        </authorList>
    </citation>
    <scope>NUCLEOTIDE SEQUENCE [LARGE SCALE GENOMIC DNA]</scope>
    <source>
        <strain evidence="7 8">CCUG 57540</strain>
    </source>
</reference>
<evidence type="ECO:0000256" key="5">
    <source>
        <dbReference type="RuleBase" id="RU004478"/>
    </source>
</evidence>
<keyword evidence="3 4" id="KW-0346">Stress response</keyword>
<organism evidence="7 8">
    <name type="scientific">Gleimia hominis</name>
    <dbReference type="NCBI Taxonomy" id="595468"/>
    <lineage>
        <taxon>Bacteria</taxon>
        <taxon>Bacillati</taxon>
        <taxon>Actinomycetota</taxon>
        <taxon>Actinomycetes</taxon>
        <taxon>Actinomycetales</taxon>
        <taxon>Actinomycetaceae</taxon>
        <taxon>Gleimia</taxon>
    </lineage>
</organism>
<dbReference type="PROSITE" id="PS01071">
    <property type="entry name" value="GRPE"/>
    <property type="match status" value="1"/>
</dbReference>
<evidence type="ECO:0000256" key="2">
    <source>
        <dbReference type="ARBA" id="ARBA00023186"/>
    </source>
</evidence>
<dbReference type="InterPro" id="IPR009012">
    <property type="entry name" value="GrpE_head"/>
</dbReference>
<dbReference type="Proteomes" id="UP001247542">
    <property type="component" value="Unassembled WGS sequence"/>
</dbReference>
<keyword evidence="8" id="KW-1185">Reference proteome</keyword>
<comment type="subcellular location">
    <subcellularLocation>
        <location evidence="3">Cytoplasm</location>
    </subcellularLocation>
</comment>
<dbReference type="InterPro" id="IPR000740">
    <property type="entry name" value="GrpE"/>
</dbReference>
<dbReference type="Pfam" id="PF01025">
    <property type="entry name" value="GrpE"/>
    <property type="match status" value="1"/>
</dbReference>
<evidence type="ECO:0000256" key="4">
    <source>
        <dbReference type="RuleBase" id="RU000639"/>
    </source>
</evidence>
<feature type="compositionally biased region" description="Acidic residues" evidence="6">
    <location>
        <begin position="67"/>
        <end position="79"/>
    </location>
</feature>
<gene>
    <name evidence="3" type="primary">grpE</name>
    <name evidence="7" type="ORF">QS713_02860</name>
</gene>
<evidence type="ECO:0000313" key="7">
    <source>
        <dbReference type="EMBL" id="MDT3767006.1"/>
    </source>
</evidence>
<name>A0ABU3I9F5_9ACTO</name>
<dbReference type="CDD" id="cd00446">
    <property type="entry name" value="GrpE"/>
    <property type="match status" value="1"/>
</dbReference>
<protein>
    <recommendedName>
        <fullName evidence="3 4">Protein GrpE</fullName>
    </recommendedName>
    <alternativeName>
        <fullName evidence="3">HSP-70 cofactor</fullName>
    </alternativeName>
</protein>
<evidence type="ECO:0000313" key="8">
    <source>
        <dbReference type="Proteomes" id="UP001247542"/>
    </source>
</evidence>
<evidence type="ECO:0000256" key="6">
    <source>
        <dbReference type="SAM" id="MobiDB-lite"/>
    </source>
</evidence>
<comment type="similarity">
    <text evidence="1 3 5">Belongs to the GrpE family.</text>
</comment>
<keyword evidence="2 3" id="KW-0143">Chaperone</keyword>
<sequence>MSNEELNHDPENQDREEVTRDQGVNPESAQTDGEVGGTSEESPRPTPSEPAGTPAGDNPETGAQPQEETDGTEETLDPEDISHLEEQLADVDTSADANELDAAREQMAQLGDDLARARADHYNLQQQHNNYVRRSKQDISDARKLGHGEVVEALMPVLDDIDAARTAGALEEGTPFTAIVTKLETTLQNRYELTRFGEEGEEFDPAHHEAVMAVPTEGVEHPTIQQVVQKGYRVGERVLRPAKVIVANPQ</sequence>
<dbReference type="Gene3D" id="2.30.22.10">
    <property type="entry name" value="Head domain of nucleotide exchange factor GrpE"/>
    <property type="match status" value="1"/>
</dbReference>
<comment type="function">
    <text evidence="3 4">Participates actively in the response to hyperosmotic and heat shock by preventing the aggregation of stress-denatured proteins, in association with DnaK and GrpE. It is the nucleotide exchange factor for DnaK and may function as a thermosensor. Unfolded proteins bind initially to DnaJ; upon interaction with the DnaJ-bound protein, DnaK hydrolyzes its bound ATP, resulting in the formation of a stable complex. GrpE releases ADP from DnaK; ATP binding to DnaK triggers the release of the substrate protein, thus completing the reaction cycle. Several rounds of ATP-dependent interactions between DnaJ, DnaK and GrpE are required for fully efficient folding.</text>
</comment>
<evidence type="ECO:0000256" key="1">
    <source>
        <dbReference type="ARBA" id="ARBA00009054"/>
    </source>
</evidence>
<proteinExistence type="inferred from homology"/>
<dbReference type="HAMAP" id="MF_01151">
    <property type="entry name" value="GrpE"/>
    <property type="match status" value="1"/>
</dbReference>
<dbReference type="Gene3D" id="3.90.20.20">
    <property type="match status" value="1"/>
</dbReference>